<comment type="similarity">
    <text evidence="1">Belongs to the sigma-70 factor family. ECF subfamily.</text>
</comment>
<dbReference type="Proteomes" id="UP000249547">
    <property type="component" value="Unassembled WGS sequence"/>
</dbReference>
<evidence type="ECO:0000256" key="1">
    <source>
        <dbReference type="ARBA" id="ARBA00010641"/>
    </source>
</evidence>
<proteinExistence type="inferred from homology"/>
<dbReference type="RefSeq" id="WP_111597810.1">
    <property type="nucleotide sequence ID" value="NZ_QLLL01000004.1"/>
</dbReference>
<evidence type="ECO:0000313" key="8">
    <source>
        <dbReference type="Proteomes" id="UP000249547"/>
    </source>
</evidence>
<evidence type="ECO:0000256" key="4">
    <source>
        <dbReference type="ARBA" id="ARBA00023163"/>
    </source>
</evidence>
<dbReference type="GO" id="GO:0003677">
    <property type="term" value="F:DNA binding"/>
    <property type="evidence" value="ECO:0007669"/>
    <property type="project" value="InterPro"/>
</dbReference>
<dbReference type="PANTHER" id="PTHR43133">
    <property type="entry name" value="RNA POLYMERASE ECF-TYPE SIGMA FACTO"/>
    <property type="match status" value="1"/>
</dbReference>
<organism evidence="7 8">
    <name type="scientific">Chitinophaga skermanii</name>
    <dbReference type="NCBI Taxonomy" id="331697"/>
    <lineage>
        <taxon>Bacteria</taxon>
        <taxon>Pseudomonadati</taxon>
        <taxon>Bacteroidota</taxon>
        <taxon>Chitinophagia</taxon>
        <taxon>Chitinophagales</taxon>
        <taxon>Chitinophagaceae</taxon>
        <taxon>Chitinophaga</taxon>
    </lineage>
</organism>
<dbReference type="OrthoDB" id="9780326at2"/>
<feature type="domain" description="RNA polymerase sigma-70 region 2" evidence="5">
    <location>
        <begin position="17"/>
        <end position="80"/>
    </location>
</feature>
<evidence type="ECO:0000259" key="6">
    <source>
        <dbReference type="Pfam" id="PF08281"/>
    </source>
</evidence>
<dbReference type="AlphaFoldDB" id="A0A327QMD8"/>
<dbReference type="GO" id="GO:0016987">
    <property type="term" value="F:sigma factor activity"/>
    <property type="evidence" value="ECO:0007669"/>
    <property type="project" value="UniProtKB-KW"/>
</dbReference>
<evidence type="ECO:0000313" key="7">
    <source>
        <dbReference type="EMBL" id="RAJ05198.1"/>
    </source>
</evidence>
<dbReference type="PANTHER" id="PTHR43133:SF45">
    <property type="entry name" value="RNA POLYMERASE ECF-TYPE SIGMA FACTOR"/>
    <property type="match status" value="1"/>
</dbReference>
<comment type="caution">
    <text evidence="7">The sequence shown here is derived from an EMBL/GenBank/DDBJ whole genome shotgun (WGS) entry which is preliminary data.</text>
</comment>
<reference evidence="7 8" key="1">
    <citation type="submission" date="2018-06" db="EMBL/GenBank/DDBJ databases">
        <title>Genomic Encyclopedia of Archaeal and Bacterial Type Strains, Phase II (KMG-II): from individual species to whole genera.</title>
        <authorList>
            <person name="Goeker M."/>
        </authorList>
    </citation>
    <scope>NUCLEOTIDE SEQUENCE [LARGE SCALE GENOMIC DNA]</scope>
    <source>
        <strain evidence="7 8">DSM 23857</strain>
    </source>
</reference>
<evidence type="ECO:0000256" key="2">
    <source>
        <dbReference type="ARBA" id="ARBA00023015"/>
    </source>
</evidence>
<keyword evidence="8" id="KW-1185">Reference proteome</keyword>
<dbReference type="InterPro" id="IPR007627">
    <property type="entry name" value="RNA_pol_sigma70_r2"/>
</dbReference>
<dbReference type="Pfam" id="PF04542">
    <property type="entry name" value="Sigma70_r2"/>
    <property type="match status" value="1"/>
</dbReference>
<dbReference type="InterPro" id="IPR036388">
    <property type="entry name" value="WH-like_DNA-bd_sf"/>
</dbReference>
<gene>
    <name evidence="7" type="ORF">LX64_02352</name>
</gene>
<protein>
    <submittedName>
        <fullName evidence="7">RNA polymerase sigma-70 factor (ECF subfamily)</fullName>
    </submittedName>
</protein>
<keyword evidence="2" id="KW-0805">Transcription regulation</keyword>
<dbReference type="InterPro" id="IPR013249">
    <property type="entry name" value="RNA_pol_sigma70_r4_t2"/>
</dbReference>
<dbReference type="Gene3D" id="1.10.10.10">
    <property type="entry name" value="Winged helix-like DNA-binding domain superfamily/Winged helix DNA-binding domain"/>
    <property type="match status" value="1"/>
</dbReference>
<dbReference type="InterPro" id="IPR039425">
    <property type="entry name" value="RNA_pol_sigma-70-like"/>
</dbReference>
<name>A0A327QMD8_9BACT</name>
<dbReference type="Gene3D" id="1.10.1740.10">
    <property type="match status" value="1"/>
</dbReference>
<dbReference type="SUPFAM" id="SSF88659">
    <property type="entry name" value="Sigma3 and sigma4 domains of RNA polymerase sigma factors"/>
    <property type="match status" value="1"/>
</dbReference>
<dbReference type="EMBL" id="QLLL01000004">
    <property type="protein sequence ID" value="RAJ05198.1"/>
    <property type="molecule type" value="Genomic_DNA"/>
</dbReference>
<keyword evidence="3" id="KW-0731">Sigma factor</keyword>
<dbReference type="InterPro" id="IPR013325">
    <property type="entry name" value="RNA_pol_sigma_r2"/>
</dbReference>
<dbReference type="InterPro" id="IPR014284">
    <property type="entry name" value="RNA_pol_sigma-70_dom"/>
</dbReference>
<sequence length="172" mass="20342">MNETGKQATFLQVLQGHKGIIYKIANAYCKNDEDRKDLVQEMIVQLWRSFENYSDQYKYSTWIYRVALNVAISSYRKESKRKTIPIPGEIIQLVDQSSKLELNEHLRLLQQFISELKEVDRALMLLYLDERPYKEISEIMGLSESNVATKMGRIKKILQQKFEQHQTSSYER</sequence>
<feature type="domain" description="RNA polymerase sigma factor 70 region 4 type 2" evidence="6">
    <location>
        <begin position="107"/>
        <end position="157"/>
    </location>
</feature>
<accession>A0A327QMD8</accession>
<keyword evidence="4" id="KW-0804">Transcription</keyword>
<evidence type="ECO:0000256" key="3">
    <source>
        <dbReference type="ARBA" id="ARBA00023082"/>
    </source>
</evidence>
<dbReference type="Pfam" id="PF08281">
    <property type="entry name" value="Sigma70_r4_2"/>
    <property type="match status" value="1"/>
</dbReference>
<evidence type="ECO:0000259" key="5">
    <source>
        <dbReference type="Pfam" id="PF04542"/>
    </source>
</evidence>
<dbReference type="SUPFAM" id="SSF88946">
    <property type="entry name" value="Sigma2 domain of RNA polymerase sigma factors"/>
    <property type="match status" value="1"/>
</dbReference>
<dbReference type="InterPro" id="IPR013324">
    <property type="entry name" value="RNA_pol_sigma_r3/r4-like"/>
</dbReference>
<dbReference type="NCBIfam" id="TIGR02937">
    <property type="entry name" value="sigma70-ECF"/>
    <property type="match status" value="1"/>
</dbReference>
<dbReference type="GO" id="GO:0006352">
    <property type="term" value="P:DNA-templated transcription initiation"/>
    <property type="evidence" value="ECO:0007669"/>
    <property type="project" value="InterPro"/>
</dbReference>